<feature type="chain" id="PRO_5017201074" description="CBM-cenC domain-containing protein" evidence="2">
    <location>
        <begin position="17"/>
        <end position="231"/>
    </location>
</feature>
<dbReference type="OrthoDB" id="5102593at2759"/>
<name>A0A395T2B2_9HYPO</name>
<reference evidence="3 4" key="1">
    <citation type="journal article" date="2018" name="PLoS Pathog.">
        <title>Evolution of structural diversity of trichothecenes, a family of toxins produced by plant pathogenic and entomopathogenic fungi.</title>
        <authorList>
            <person name="Proctor R.H."/>
            <person name="McCormick S.P."/>
            <person name="Kim H.S."/>
            <person name="Cardoza R.E."/>
            <person name="Stanley A.M."/>
            <person name="Lindo L."/>
            <person name="Kelly A."/>
            <person name="Brown D.W."/>
            <person name="Lee T."/>
            <person name="Vaughan M.M."/>
            <person name="Alexander N.J."/>
            <person name="Busman M."/>
            <person name="Gutierrez S."/>
        </authorList>
    </citation>
    <scope>NUCLEOTIDE SEQUENCE [LARGE SCALE GENOMIC DNA]</scope>
    <source>
        <strain evidence="3 4">NRRL 20695</strain>
    </source>
</reference>
<dbReference type="Gene3D" id="2.60.120.260">
    <property type="entry name" value="Galactose-binding domain-like"/>
    <property type="match status" value="1"/>
</dbReference>
<organism evidence="3 4">
    <name type="scientific">Fusarium longipes</name>
    <dbReference type="NCBI Taxonomy" id="694270"/>
    <lineage>
        <taxon>Eukaryota</taxon>
        <taxon>Fungi</taxon>
        <taxon>Dikarya</taxon>
        <taxon>Ascomycota</taxon>
        <taxon>Pezizomycotina</taxon>
        <taxon>Sordariomycetes</taxon>
        <taxon>Hypocreomycetidae</taxon>
        <taxon>Hypocreales</taxon>
        <taxon>Nectriaceae</taxon>
        <taxon>Fusarium</taxon>
    </lineage>
</organism>
<feature type="region of interest" description="Disordered" evidence="1">
    <location>
        <begin position="50"/>
        <end position="81"/>
    </location>
</feature>
<dbReference type="STRING" id="694270.A0A395T2B2"/>
<gene>
    <name evidence="3" type="ORF">FLONG3_3009</name>
</gene>
<accession>A0A395T2B2</accession>
<protein>
    <recommendedName>
        <fullName evidence="5">CBM-cenC domain-containing protein</fullName>
    </recommendedName>
</protein>
<dbReference type="Proteomes" id="UP000266234">
    <property type="component" value="Unassembled WGS sequence"/>
</dbReference>
<evidence type="ECO:0000313" key="4">
    <source>
        <dbReference type="Proteomes" id="UP000266234"/>
    </source>
</evidence>
<evidence type="ECO:0008006" key="5">
    <source>
        <dbReference type="Google" id="ProtNLM"/>
    </source>
</evidence>
<comment type="caution">
    <text evidence="3">The sequence shown here is derived from an EMBL/GenBank/DDBJ whole genome shotgun (WGS) entry which is preliminary data.</text>
</comment>
<feature type="compositionally biased region" description="Low complexity" evidence="1">
    <location>
        <begin position="57"/>
        <end position="74"/>
    </location>
</feature>
<dbReference type="AlphaFoldDB" id="A0A395T2B2"/>
<proteinExistence type="predicted"/>
<evidence type="ECO:0000256" key="1">
    <source>
        <dbReference type="SAM" id="MobiDB-lite"/>
    </source>
</evidence>
<feature type="signal peptide" evidence="2">
    <location>
        <begin position="1"/>
        <end position="16"/>
    </location>
</feature>
<sequence length="231" mass="24318">MRVTLQLLALCCSALASPCKPSASSATSDLTTSTELASLSTTQLPIVSESAAATDMTTEPSVSTTSTELSTTTSDLPQQPTNFLRNGDFEDNTIAPWILAASFGDPTISTAEAYEGNQSGFISAAPGGPAHIGFRQFLDASSIEPDKPYLFTVRVKTTVISSCFSRFLSCDVGTGSFNTANIQGPLNEWVSATLTCSWSQAQLGQGISVTVRGICERLSFYIDDASIVAVE</sequence>
<evidence type="ECO:0000256" key="2">
    <source>
        <dbReference type="SAM" id="SignalP"/>
    </source>
</evidence>
<dbReference type="EMBL" id="PXOG01000057">
    <property type="protein sequence ID" value="RGP78811.1"/>
    <property type="molecule type" value="Genomic_DNA"/>
</dbReference>
<evidence type="ECO:0000313" key="3">
    <source>
        <dbReference type="EMBL" id="RGP78811.1"/>
    </source>
</evidence>
<keyword evidence="4" id="KW-1185">Reference proteome</keyword>
<keyword evidence="2" id="KW-0732">Signal</keyword>